<proteinExistence type="predicted"/>
<organism evidence="1 2">
    <name type="scientific">Artomyces pyxidatus</name>
    <dbReference type="NCBI Taxonomy" id="48021"/>
    <lineage>
        <taxon>Eukaryota</taxon>
        <taxon>Fungi</taxon>
        <taxon>Dikarya</taxon>
        <taxon>Basidiomycota</taxon>
        <taxon>Agaricomycotina</taxon>
        <taxon>Agaricomycetes</taxon>
        <taxon>Russulales</taxon>
        <taxon>Auriscalpiaceae</taxon>
        <taxon>Artomyces</taxon>
    </lineage>
</organism>
<reference evidence="1" key="2">
    <citation type="journal article" date="2022" name="New Phytol.">
        <title>Evolutionary transition to the ectomycorrhizal habit in the genomes of a hyperdiverse lineage of mushroom-forming fungi.</title>
        <authorList>
            <person name="Looney B."/>
            <person name="Miyauchi S."/>
            <person name="Morin E."/>
            <person name="Drula E."/>
            <person name="Courty P.E."/>
            <person name="Kohler A."/>
            <person name="Kuo A."/>
            <person name="LaButti K."/>
            <person name="Pangilinan J."/>
            <person name="Lipzen A."/>
            <person name="Riley R."/>
            <person name="Andreopoulos W."/>
            <person name="He G."/>
            <person name="Johnson J."/>
            <person name="Nolan M."/>
            <person name="Tritt A."/>
            <person name="Barry K.W."/>
            <person name="Grigoriev I.V."/>
            <person name="Nagy L.G."/>
            <person name="Hibbett D."/>
            <person name="Henrissat B."/>
            <person name="Matheny P.B."/>
            <person name="Labbe J."/>
            <person name="Martin F.M."/>
        </authorList>
    </citation>
    <scope>NUCLEOTIDE SEQUENCE</scope>
    <source>
        <strain evidence="1">HHB10654</strain>
    </source>
</reference>
<accession>A0ACB8T9C7</accession>
<evidence type="ECO:0000313" key="2">
    <source>
        <dbReference type="Proteomes" id="UP000814140"/>
    </source>
</evidence>
<sequence>MIRIFKLLQLNRLRSVQRQHGNTGKISGAMEVQNGLLHNLNEAQSQSVQHPPHTPLQILAGPGSGKTKVLTSRIAYLILQHRIPPSSICAVTFTNKAANEMKERLEKLIGKEKTRQLKMGTFHALCARFLRKYGRLAGLEENFTISDADESSKLVTKFIKARQQFLHENNITLKPGTVCSLISKAKAKGFGPNEYLDDALTTAKTSFGGAATVDNVTQVVAEIFREYELTLRRSNGLDFDDLLVYGVKLFKNHKRVVNWCRHVLVDEFQDTNSMQYKLMKYIAEANRCVTVVGDPDQSIYGWRSADIENLRNMQRDFPTTVQIFLEQNYRSTGSILAISLAIISKDPSRIQKSLRTTHAIGPSPMLRCFPTEHSEALFIAAEIKRVIAYSGGMLSWKDFVILLRFNALSRVIEAALQIEGIPNRVLNGHKFFERAEIKDLLSYLQLVDNSQFNPAFRRIVNIPSRGIGEKSLAEIFATAERLDKSPLAIVEGICDGVVPDIKPAVKRKVEPFVKIIRTLRKHANEGMEPAQLIRRLLHLTAYEDYLKKTQEDWQTRWENVKELISFASQQQEAQNLDVDIGELYGQPRDQEQSVLDRDGVALVEKPDATEVVGKATVPDSSSKETPLRLFLQASMLSTDVESKDDEINDDKVTLSTCHAAKGLEWPVVMVPAVEDGVYPFSRTESVEEERRLLYVACTRAQGLLYLSHVESRMVAGSTTYPDLSDFIGVVVRDGQDLLSPDLPDLASGNRDTIARVINRPSATEIEVTRRVSE</sequence>
<name>A0ACB8T9C7_9AGAM</name>
<dbReference type="EMBL" id="MU277196">
    <property type="protein sequence ID" value="KAI0065105.1"/>
    <property type="molecule type" value="Genomic_DNA"/>
</dbReference>
<dbReference type="Proteomes" id="UP000814140">
    <property type="component" value="Unassembled WGS sequence"/>
</dbReference>
<comment type="caution">
    <text evidence="1">The sequence shown here is derived from an EMBL/GenBank/DDBJ whole genome shotgun (WGS) entry which is preliminary data.</text>
</comment>
<keyword evidence="2" id="KW-1185">Reference proteome</keyword>
<evidence type="ECO:0000313" key="1">
    <source>
        <dbReference type="EMBL" id="KAI0065105.1"/>
    </source>
</evidence>
<protein>
    <submittedName>
        <fullName evidence="1">UvrD-helicase-domain-containing protein</fullName>
    </submittedName>
</protein>
<gene>
    <name evidence="1" type="ORF">BV25DRAFT_1868892</name>
</gene>
<reference evidence="1" key="1">
    <citation type="submission" date="2021-03" db="EMBL/GenBank/DDBJ databases">
        <authorList>
            <consortium name="DOE Joint Genome Institute"/>
            <person name="Ahrendt S."/>
            <person name="Looney B.P."/>
            <person name="Miyauchi S."/>
            <person name="Morin E."/>
            <person name="Drula E."/>
            <person name="Courty P.E."/>
            <person name="Chicoki N."/>
            <person name="Fauchery L."/>
            <person name="Kohler A."/>
            <person name="Kuo A."/>
            <person name="Labutti K."/>
            <person name="Pangilinan J."/>
            <person name="Lipzen A."/>
            <person name="Riley R."/>
            <person name="Andreopoulos W."/>
            <person name="He G."/>
            <person name="Johnson J."/>
            <person name="Barry K.W."/>
            <person name="Grigoriev I.V."/>
            <person name="Nagy L."/>
            <person name="Hibbett D."/>
            <person name="Henrissat B."/>
            <person name="Matheny P.B."/>
            <person name="Labbe J."/>
            <person name="Martin F."/>
        </authorList>
    </citation>
    <scope>NUCLEOTIDE SEQUENCE</scope>
    <source>
        <strain evidence="1">HHB10654</strain>
    </source>
</reference>